<dbReference type="NCBIfam" id="NF008774">
    <property type="entry name" value="PRK11815.1"/>
    <property type="match status" value="1"/>
</dbReference>
<dbReference type="Gene3D" id="1.20.120.1460">
    <property type="match status" value="1"/>
</dbReference>
<dbReference type="Gene3D" id="3.20.20.70">
    <property type="entry name" value="Aldolase class I"/>
    <property type="match status" value="1"/>
</dbReference>
<dbReference type="InterPro" id="IPR035587">
    <property type="entry name" value="DUS-like_FMN-bd"/>
</dbReference>
<evidence type="ECO:0000256" key="6">
    <source>
        <dbReference type="ARBA" id="ARBA00022884"/>
    </source>
</evidence>
<dbReference type="Pfam" id="PF01207">
    <property type="entry name" value="Dus"/>
    <property type="match status" value="1"/>
</dbReference>
<proteinExistence type="inferred from homology"/>
<keyword evidence="3" id="KW-0288">FMN</keyword>
<evidence type="ECO:0000256" key="5">
    <source>
        <dbReference type="ARBA" id="ARBA00022857"/>
    </source>
</evidence>
<organism evidence="9">
    <name type="scientific">marine metagenome</name>
    <dbReference type="NCBI Taxonomy" id="408172"/>
    <lineage>
        <taxon>unclassified sequences</taxon>
        <taxon>metagenomes</taxon>
        <taxon>ecological metagenomes</taxon>
    </lineage>
</organism>
<dbReference type="GO" id="GO:0000049">
    <property type="term" value="F:tRNA binding"/>
    <property type="evidence" value="ECO:0007669"/>
    <property type="project" value="UniProtKB-KW"/>
</dbReference>
<keyword evidence="1" id="KW-0820">tRNA-binding</keyword>
<accession>A0A381SP77</accession>
<dbReference type="SUPFAM" id="SSF51395">
    <property type="entry name" value="FMN-linked oxidoreductases"/>
    <property type="match status" value="1"/>
</dbReference>
<dbReference type="InterPro" id="IPR001269">
    <property type="entry name" value="DUS_fam"/>
</dbReference>
<sequence>MKMLEHRFCVAPMMDCSDRHDRYLLRLFSRHVVLYTEMVPVQALLNGDRSRFLQHDPAEHPVALQLGGSDPLEMADCAQLGEEAGFDEININVGCPSSRVQAGRFGVCLMLEPSRVAQCFQMMQDRVGVPVTVKCRIGVDQKDTFDDLRQFVEQLTVAGCRTFVVHARKAWLRGLSPRQNREVPPLRYELVYRLKDEFPELEIIVNGGIRFLAEVNRHLQFTDGVMVGREAYRNPSMLSGIDQLLFGSAAPEPARWKVLELYKQHIQRELSRGTPLKQMTRHILGLFQGEPGARAWRRHLSCFAPVAGAGLEVIDEAQSHLQRAIEGSASGAWESQAVNRNSGVITVEGAPPQ</sequence>
<name>A0A381SP77_9ZZZZ</name>
<protein>
    <recommendedName>
        <fullName evidence="8">DUS-like FMN-binding domain-containing protein</fullName>
    </recommendedName>
</protein>
<keyword evidence="6" id="KW-0694">RNA-binding</keyword>
<feature type="domain" description="DUS-like FMN-binding" evidence="8">
    <location>
        <begin position="10"/>
        <end position="306"/>
    </location>
</feature>
<dbReference type="EMBL" id="UINC01003301">
    <property type="protein sequence ID" value="SVA05108.1"/>
    <property type="molecule type" value="Genomic_DNA"/>
</dbReference>
<evidence type="ECO:0000256" key="2">
    <source>
        <dbReference type="ARBA" id="ARBA00022630"/>
    </source>
</evidence>
<keyword evidence="2" id="KW-0285">Flavoprotein</keyword>
<dbReference type="GO" id="GO:0050660">
    <property type="term" value="F:flavin adenine dinucleotide binding"/>
    <property type="evidence" value="ECO:0007669"/>
    <property type="project" value="InterPro"/>
</dbReference>
<keyword evidence="5" id="KW-0521">NADP</keyword>
<reference evidence="9" key="1">
    <citation type="submission" date="2018-05" db="EMBL/GenBank/DDBJ databases">
        <authorList>
            <person name="Lanie J.A."/>
            <person name="Ng W.-L."/>
            <person name="Kazmierczak K.M."/>
            <person name="Andrzejewski T.M."/>
            <person name="Davidsen T.M."/>
            <person name="Wayne K.J."/>
            <person name="Tettelin H."/>
            <person name="Glass J.I."/>
            <person name="Rusch D."/>
            <person name="Podicherti R."/>
            <person name="Tsui H.-C.T."/>
            <person name="Winkler M.E."/>
        </authorList>
    </citation>
    <scope>NUCLEOTIDE SEQUENCE</scope>
</reference>
<evidence type="ECO:0000256" key="1">
    <source>
        <dbReference type="ARBA" id="ARBA00022555"/>
    </source>
</evidence>
<dbReference type="CDD" id="cd02801">
    <property type="entry name" value="DUS_like_FMN"/>
    <property type="match status" value="1"/>
</dbReference>
<dbReference type="InterPro" id="IPR004653">
    <property type="entry name" value="DusA"/>
</dbReference>
<dbReference type="InterPro" id="IPR013785">
    <property type="entry name" value="Aldolase_TIM"/>
</dbReference>
<keyword evidence="4" id="KW-0819">tRNA processing</keyword>
<evidence type="ECO:0000256" key="4">
    <source>
        <dbReference type="ARBA" id="ARBA00022694"/>
    </source>
</evidence>
<dbReference type="AlphaFoldDB" id="A0A381SP77"/>
<dbReference type="PANTHER" id="PTHR42907">
    <property type="entry name" value="FMN-LINKED OXIDOREDUCTASES SUPERFAMILY PROTEIN"/>
    <property type="match status" value="1"/>
</dbReference>
<dbReference type="HAMAP" id="MF_02041">
    <property type="entry name" value="DusA_subfam"/>
    <property type="match status" value="1"/>
</dbReference>
<evidence type="ECO:0000259" key="8">
    <source>
        <dbReference type="Pfam" id="PF01207"/>
    </source>
</evidence>
<dbReference type="PANTHER" id="PTHR42907:SF1">
    <property type="entry name" value="FMN-LINKED OXIDOREDUCTASES SUPERFAMILY PROTEIN"/>
    <property type="match status" value="1"/>
</dbReference>
<keyword evidence="7" id="KW-0560">Oxidoreductase</keyword>
<evidence type="ECO:0000256" key="3">
    <source>
        <dbReference type="ARBA" id="ARBA00022643"/>
    </source>
</evidence>
<evidence type="ECO:0000256" key="7">
    <source>
        <dbReference type="ARBA" id="ARBA00023002"/>
    </source>
</evidence>
<gene>
    <name evidence="9" type="ORF">METZ01_LOCUS57962</name>
</gene>
<dbReference type="PIRSF" id="PIRSF006621">
    <property type="entry name" value="Dus"/>
    <property type="match status" value="1"/>
</dbReference>
<dbReference type="GO" id="GO:0017150">
    <property type="term" value="F:tRNA dihydrouridine synthase activity"/>
    <property type="evidence" value="ECO:0007669"/>
    <property type="project" value="InterPro"/>
</dbReference>
<dbReference type="NCBIfam" id="TIGR00742">
    <property type="entry name" value="yjbN"/>
    <property type="match status" value="1"/>
</dbReference>
<evidence type="ECO:0000313" key="9">
    <source>
        <dbReference type="EMBL" id="SVA05108.1"/>
    </source>
</evidence>